<protein>
    <submittedName>
        <fullName evidence="7">Protein gamma response 1</fullName>
    </submittedName>
</protein>
<evidence type="ECO:0000256" key="5">
    <source>
        <dbReference type="SAM" id="MobiDB-lite"/>
    </source>
</evidence>
<dbReference type="InterPro" id="IPR033316">
    <property type="entry name" value="RBBP8-like"/>
</dbReference>
<keyword evidence="2" id="KW-0227">DNA damage</keyword>
<sequence length="476" mass="53229">MEGDLRGSPDFQMGADGGDDMKVLAGLSTVLVATVQEIKDRISHIEFIFCSQLFPRIQLRSRMKNLSAADARRAAAEEWRGKEASLLRQIEELRLGKQRAEEEASRLAASVERERAEAAGRHEAEKALLLAKLEDAGKGNGTVVSELREQLRIRAEEVALGQELRGRILEEFDLKELELSEEKRKRKQLAWSCAKLEEMYKHLKSQYSFLLRKAGLMPEFKDGMDGETCSPLTLPNKRKTPQDLESGDQVGNPLAPKTDGLEDDCGVPGKGPSSNATSHSDPATADSPRSQRCLVNSKPELSAGQKSTISSWVDTRARQEAKGVDPHDDFLDTPLETIRGNLKKMPDVEPHGIPDLPPKGLDPNDSDGETKEMNDDPSVQNPQISLLKTEKKGFKYVEPVRKKAERENLKGVECNQCKKFYDAVLPNDRGKDRKGRSGDLCEVRCEHHEGVSRHRYRYIPPMTPEGFWNIGFDSEM</sequence>
<evidence type="ECO:0000313" key="7">
    <source>
        <dbReference type="EMBL" id="JAT55290.1"/>
    </source>
</evidence>
<dbReference type="GO" id="GO:0005634">
    <property type="term" value="C:nucleus"/>
    <property type="evidence" value="ECO:0007669"/>
    <property type="project" value="UniProtKB-SubCell"/>
</dbReference>
<organism evidence="7">
    <name type="scientific">Anthurium amnicola</name>
    <dbReference type="NCBI Taxonomy" id="1678845"/>
    <lineage>
        <taxon>Eukaryota</taxon>
        <taxon>Viridiplantae</taxon>
        <taxon>Streptophyta</taxon>
        <taxon>Embryophyta</taxon>
        <taxon>Tracheophyta</taxon>
        <taxon>Spermatophyta</taxon>
        <taxon>Magnoliopsida</taxon>
        <taxon>Liliopsida</taxon>
        <taxon>Araceae</taxon>
        <taxon>Pothoideae</taxon>
        <taxon>Potheae</taxon>
        <taxon>Anthurium</taxon>
    </lineage>
</organism>
<accession>A0A1D1YKX0</accession>
<feature type="domain" description="DNA endonuclease activator Ctp1 C-terminal" evidence="6">
    <location>
        <begin position="446"/>
        <end position="472"/>
    </location>
</feature>
<dbReference type="InterPro" id="IPR013882">
    <property type="entry name" value="Ctp1_C"/>
</dbReference>
<evidence type="ECO:0000256" key="1">
    <source>
        <dbReference type="ARBA" id="ARBA00004123"/>
    </source>
</evidence>
<reference evidence="7" key="1">
    <citation type="submission" date="2015-07" db="EMBL/GenBank/DDBJ databases">
        <title>Transcriptome Assembly of Anthurium amnicola.</title>
        <authorList>
            <person name="Suzuki J."/>
        </authorList>
    </citation>
    <scope>NUCLEOTIDE SEQUENCE</scope>
</reference>
<comment type="subcellular location">
    <subcellularLocation>
        <location evidence="1">Nucleus</location>
    </subcellularLocation>
</comment>
<dbReference type="PANTHER" id="PTHR15107:SF0">
    <property type="entry name" value="DNA ENDONUCLEASE ACTIVATOR CTP1 C-TERMINAL DOMAIN-CONTAINING PROTEIN"/>
    <property type="match status" value="1"/>
</dbReference>
<evidence type="ECO:0000256" key="2">
    <source>
        <dbReference type="ARBA" id="ARBA00022763"/>
    </source>
</evidence>
<dbReference type="Pfam" id="PF08573">
    <property type="entry name" value="SAE2"/>
    <property type="match status" value="1"/>
</dbReference>
<feature type="region of interest" description="Disordered" evidence="5">
    <location>
        <begin position="343"/>
        <end position="383"/>
    </location>
</feature>
<dbReference type="GO" id="GO:0010792">
    <property type="term" value="P:DNA double-strand break processing involved in repair via single-strand annealing"/>
    <property type="evidence" value="ECO:0007669"/>
    <property type="project" value="TreeGrafter"/>
</dbReference>
<keyword evidence="4" id="KW-0175">Coiled coil</keyword>
<dbReference type="GO" id="GO:0003684">
    <property type="term" value="F:damaged DNA binding"/>
    <property type="evidence" value="ECO:0007669"/>
    <property type="project" value="TreeGrafter"/>
</dbReference>
<dbReference type="AlphaFoldDB" id="A0A1D1YKX0"/>
<dbReference type="PANTHER" id="PTHR15107">
    <property type="entry name" value="RETINOBLASTOMA BINDING PROTEIN 8"/>
    <property type="match status" value="1"/>
</dbReference>
<evidence type="ECO:0000256" key="4">
    <source>
        <dbReference type="SAM" id="Coils"/>
    </source>
</evidence>
<feature type="compositionally biased region" description="Polar residues" evidence="5">
    <location>
        <begin position="272"/>
        <end position="294"/>
    </location>
</feature>
<evidence type="ECO:0000256" key="3">
    <source>
        <dbReference type="ARBA" id="ARBA00023242"/>
    </source>
</evidence>
<feature type="region of interest" description="Disordered" evidence="5">
    <location>
        <begin position="227"/>
        <end position="311"/>
    </location>
</feature>
<keyword evidence="3" id="KW-0539">Nucleus</keyword>
<name>A0A1D1YKX0_9ARAE</name>
<feature type="coiled-coil region" evidence="4">
    <location>
        <begin position="83"/>
        <end position="117"/>
    </location>
</feature>
<evidence type="ECO:0000259" key="6">
    <source>
        <dbReference type="Pfam" id="PF08573"/>
    </source>
</evidence>
<gene>
    <name evidence="7" type="primary">GR1_0</name>
    <name evidence="7" type="ORF">g.5526</name>
</gene>
<proteinExistence type="predicted"/>
<dbReference type="EMBL" id="GDJX01012646">
    <property type="protein sequence ID" value="JAT55290.1"/>
    <property type="molecule type" value="Transcribed_RNA"/>
</dbReference>